<dbReference type="Proteomes" id="UP001604336">
    <property type="component" value="Unassembled WGS sequence"/>
</dbReference>
<dbReference type="Gene3D" id="3.60.10.10">
    <property type="entry name" value="Endonuclease/exonuclease/phosphatase"/>
    <property type="match status" value="1"/>
</dbReference>
<dbReference type="InterPro" id="IPR040256">
    <property type="entry name" value="At4g02000-like"/>
</dbReference>
<protein>
    <submittedName>
        <fullName evidence="2">DNAse I-like superfamily protein</fullName>
    </submittedName>
</protein>
<reference evidence="3" key="1">
    <citation type="submission" date="2024-07" db="EMBL/GenBank/DDBJ databases">
        <title>Two chromosome-level genome assemblies of Korean endemic species Abeliophyllum distichum and Forsythia ovata (Oleaceae).</title>
        <authorList>
            <person name="Jang H."/>
        </authorList>
    </citation>
    <scope>NUCLEOTIDE SEQUENCE [LARGE SCALE GENOMIC DNA]</scope>
</reference>
<dbReference type="InterPro" id="IPR036691">
    <property type="entry name" value="Endo/exonu/phosph_ase_sf"/>
</dbReference>
<dbReference type="EMBL" id="JBFOLK010000012">
    <property type="protein sequence ID" value="KAL2471166.1"/>
    <property type="molecule type" value="Genomic_DNA"/>
</dbReference>
<proteinExistence type="predicted"/>
<gene>
    <name evidence="2" type="ORF">Adt_39302</name>
</gene>
<sequence length="719" mass="82955">MRILKYTFDFDPQKESPIVPMWIALPKLPLVFYDKAILFSIASVIGTPLKLDESAAKKSRTNLARICVEMDINAPRLDRIRIGNEDFAIWQNIYYEDLPLYCSFCQHLGHEIERCFWKNTTGSKARTHMEDEGDKTMQDKKKGKAVWVEKHSGEFSVEEEGIGEIGECSKGNTELLEETKKYDRQIQLEATKEEEVINSAKEFPEQVVQITEEPHSAVNQEDHHTGYFDCLKEKVEEKSDLFLINHEFQMSEEIKSGDILIDQIFVDMGKWKNMDKVETAQDRAEIDKSLSDTEEQFISFKTTWLEVENTITAVYAKCSVNIRRELWSALIQSAEKLDMPWLIGGDFNAILNRDERVGGNSPDRRSMEDFSSMILECGVEEVNCNSQFTWSNGIMWEKLDRILVNYQWSAAYDGFKTEALNRDTSDHCPILLHCSPLSTTPKSSFRFQSMWCQHDKLLEMIKQNWDTPLSPYSKGLFGFFYKLKWLKSALKRWNKEVFGNIFDEIQKAEKEALDKERHYDTLQSPEARTEVNRSYANLNKLLSQEEAFWRQKSGIKWLREGDKNSKFFHAVVKKNRSKNKISQIRDSEGRLILNEAEIQNSAMAYFQSILTKESTEDGRDLLESIPNIISLEDNRILNAVPTAEEIKGTVFSFDKDSAAGPDGFSALFYQHCWDIIQHDLCEAIVDFFDGKIIPTGIAATSIVLIPKKKMLRNGKIFVP</sequence>
<name>A0ABD1Q4T0_9LAMI</name>
<dbReference type="AlphaFoldDB" id="A0ABD1Q4T0"/>
<comment type="caution">
    <text evidence="2">The sequence shown here is derived from an EMBL/GenBank/DDBJ whole genome shotgun (WGS) entry which is preliminary data.</text>
</comment>
<dbReference type="Pfam" id="PF03372">
    <property type="entry name" value="Exo_endo_phos"/>
    <property type="match status" value="1"/>
</dbReference>
<dbReference type="PANTHER" id="PTHR31286:SF165">
    <property type="entry name" value="DUF4283 DOMAIN-CONTAINING PROTEIN"/>
    <property type="match status" value="1"/>
</dbReference>
<keyword evidence="3" id="KW-1185">Reference proteome</keyword>
<dbReference type="InterPro" id="IPR005135">
    <property type="entry name" value="Endo/exonuclease/phosphatase"/>
</dbReference>
<dbReference type="SUPFAM" id="SSF56219">
    <property type="entry name" value="DNase I-like"/>
    <property type="match status" value="1"/>
</dbReference>
<evidence type="ECO:0000259" key="1">
    <source>
        <dbReference type="Pfam" id="PF03372"/>
    </source>
</evidence>
<feature type="domain" description="Endonuclease/exonuclease/phosphatase" evidence="1">
    <location>
        <begin position="318"/>
        <end position="427"/>
    </location>
</feature>
<evidence type="ECO:0000313" key="3">
    <source>
        <dbReference type="Proteomes" id="UP001604336"/>
    </source>
</evidence>
<evidence type="ECO:0000313" key="2">
    <source>
        <dbReference type="EMBL" id="KAL2471166.1"/>
    </source>
</evidence>
<accession>A0ABD1Q4T0</accession>
<organism evidence="2 3">
    <name type="scientific">Abeliophyllum distichum</name>
    <dbReference type="NCBI Taxonomy" id="126358"/>
    <lineage>
        <taxon>Eukaryota</taxon>
        <taxon>Viridiplantae</taxon>
        <taxon>Streptophyta</taxon>
        <taxon>Embryophyta</taxon>
        <taxon>Tracheophyta</taxon>
        <taxon>Spermatophyta</taxon>
        <taxon>Magnoliopsida</taxon>
        <taxon>eudicotyledons</taxon>
        <taxon>Gunneridae</taxon>
        <taxon>Pentapetalae</taxon>
        <taxon>asterids</taxon>
        <taxon>lamiids</taxon>
        <taxon>Lamiales</taxon>
        <taxon>Oleaceae</taxon>
        <taxon>Forsythieae</taxon>
        <taxon>Abeliophyllum</taxon>
    </lineage>
</organism>
<dbReference type="PANTHER" id="PTHR31286">
    <property type="entry name" value="GLYCINE-RICH CELL WALL STRUCTURAL PROTEIN 1.8-LIKE"/>
    <property type="match status" value="1"/>
</dbReference>